<organism evidence="16 17">
    <name type="scientific">Candidatus Berkelbacteria bacterium CG10_big_fil_rev_8_21_14_0_10_41_12</name>
    <dbReference type="NCBI Taxonomy" id="1974513"/>
    <lineage>
        <taxon>Bacteria</taxon>
        <taxon>Candidatus Berkelbacteria</taxon>
    </lineage>
</organism>
<evidence type="ECO:0000256" key="9">
    <source>
        <dbReference type="ARBA" id="ARBA00023163"/>
    </source>
</evidence>
<evidence type="ECO:0000256" key="4">
    <source>
        <dbReference type="ARBA" id="ARBA00022763"/>
    </source>
</evidence>
<evidence type="ECO:0000256" key="2">
    <source>
        <dbReference type="ARBA" id="ARBA00022491"/>
    </source>
</evidence>
<dbReference type="EMBL" id="PEZV01000006">
    <property type="protein sequence ID" value="PIT97514.1"/>
    <property type="molecule type" value="Genomic_DNA"/>
</dbReference>
<evidence type="ECO:0000256" key="12">
    <source>
        <dbReference type="HAMAP-Rule" id="MF_00015"/>
    </source>
</evidence>
<keyword evidence="9 12" id="KW-0804">Transcription</keyword>
<dbReference type="GO" id="GO:0009432">
    <property type="term" value="P:SOS response"/>
    <property type="evidence" value="ECO:0007669"/>
    <property type="project" value="UniProtKB-UniRule"/>
</dbReference>
<dbReference type="InterPro" id="IPR039418">
    <property type="entry name" value="LexA-like"/>
</dbReference>
<dbReference type="Pfam" id="PF01726">
    <property type="entry name" value="LexA_DNA_bind"/>
    <property type="match status" value="1"/>
</dbReference>
<dbReference type="EC" id="3.4.21.88" evidence="12"/>
<comment type="caution">
    <text evidence="16">The sequence shown here is derived from an EMBL/GenBank/DDBJ whole genome shotgun (WGS) entry which is preliminary data.</text>
</comment>
<evidence type="ECO:0000256" key="3">
    <source>
        <dbReference type="ARBA" id="ARBA00022705"/>
    </source>
</evidence>
<dbReference type="GO" id="GO:0006260">
    <property type="term" value="P:DNA replication"/>
    <property type="evidence" value="ECO:0007669"/>
    <property type="project" value="UniProtKB-UniRule"/>
</dbReference>
<dbReference type="InterPro" id="IPR036388">
    <property type="entry name" value="WH-like_DNA-bd_sf"/>
</dbReference>
<feature type="domain" description="Peptidase S24/S26A/S26B/S26C" evidence="14">
    <location>
        <begin position="96"/>
        <end position="206"/>
    </location>
</feature>
<evidence type="ECO:0000256" key="7">
    <source>
        <dbReference type="ARBA" id="ARBA00023015"/>
    </source>
</evidence>
<keyword evidence="11 12" id="KW-0742">SOS response</keyword>
<comment type="similarity">
    <text evidence="1 12 13">Belongs to the peptidase S24 family.</text>
</comment>
<sequence>MGVDCSVFVWHIEYVNKRPLTKRQKEILDFICAHIEDFGYSPSYREIAENFDLSSVATIAEYINILEQKGYLKKDEAQARSIRIAPDTDDSSLKIPLMGTIKAGYPIEAIRTNEILEIPRDMMGPNIFALMVKGDSMVDDGIMDGDYIIVEKTNHPKNGDIVVALLDESNVTLKRYYKTDRMVKLQPANSNYKPIYTKNVYIQGKVKGLIRKFAG</sequence>
<dbReference type="InterPro" id="IPR006199">
    <property type="entry name" value="LexA_DNA-bd_dom"/>
</dbReference>
<dbReference type="AlphaFoldDB" id="A0A2M6WXJ4"/>
<feature type="active site" description="For autocatalytic cleavage activity" evidence="12">
    <location>
        <position position="174"/>
    </location>
</feature>
<dbReference type="Gene3D" id="2.10.109.10">
    <property type="entry name" value="Umud Fragment, subunit A"/>
    <property type="match status" value="1"/>
</dbReference>
<reference evidence="17" key="1">
    <citation type="submission" date="2017-09" db="EMBL/GenBank/DDBJ databases">
        <title>Depth-based differentiation of microbial function through sediment-hosted aquifers and enrichment of novel symbionts in the deep terrestrial subsurface.</title>
        <authorList>
            <person name="Probst A.J."/>
            <person name="Ladd B."/>
            <person name="Jarett J.K."/>
            <person name="Geller-Mcgrath D.E."/>
            <person name="Sieber C.M.K."/>
            <person name="Emerson J.B."/>
            <person name="Anantharaman K."/>
            <person name="Thomas B.C."/>
            <person name="Malmstrom R."/>
            <person name="Stieglmeier M."/>
            <person name="Klingl A."/>
            <person name="Woyke T."/>
            <person name="Ryan C.M."/>
            <person name="Banfield J.F."/>
        </authorList>
    </citation>
    <scope>NUCLEOTIDE SEQUENCE [LARGE SCALE GENOMIC DNA]</scope>
</reference>
<evidence type="ECO:0000256" key="11">
    <source>
        <dbReference type="ARBA" id="ARBA00023236"/>
    </source>
</evidence>
<keyword evidence="7 12" id="KW-0805">Transcription regulation</keyword>
<comment type="subunit">
    <text evidence="12">Homodimer.</text>
</comment>
<comment type="catalytic activity">
    <reaction evidence="12">
        <text>Hydrolysis of Ala-|-Gly bond in repressor LexA.</text>
        <dbReference type="EC" id="3.4.21.88"/>
    </reaction>
</comment>
<feature type="active site" description="For autocatalytic cleavage activity" evidence="12">
    <location>
        <position position="136"/>
    </location>
</feature>
<evidence type="ECO:0000259" key="15">
    <source>
        <dbReference type="Pfam" id="PF01726"/>
    </source>
</evidence>
<evidence type="ECO:0000259" key="14">
    <source>
        <dbReference type="Pfam" id="PF00717"/>
    </source>
</evidence>
<dbReference type="GO" id="GO:0004252">
    <property type="term" value="F:serine-type endopeptidase activity"/>
    <property type="evidence" value="ECO:0007669"/>
    <property type="project" value="UniProtKB-UniRule"/>
</dbReference>
<dbReference type="InterPro" id="IPR050077">
    <property type="entry name" value="LexA_repressor"/>
</dbReference>
<name>A0A2M6WXJ4_9BACT</name>
<dbReference type="Proteomes" id="UP000228596">
    <property type="component" value="Unassembled WGS sequence"/>
</dbReference>
<evidence type="ECO:0000256" key="1">
    <source>
        <dbReference type="ARBA" id="ARBA00007484"/>
    </source>
</evidence>
<evidence type="ECO:0000256" key="5">
    <source>
        <dbReference type="ARBA" id="ARBA00022801"/>
    </source>
</evidence>
<dbReference type="PANTHER" id="PTHR33516">
    <property type="entry name" value="LEXA REPRESSOR"/>
    <property type="match status" value="1"/>
</dbReference>
<dbReference type="GO" id="GO:0003677">
    <property type="term" value="F:DNA binding"/>
    <property type="evidence" value="ECO:0007669"/>
    <property type="project" value="UniProtKB-UniRule"/>
</dbReference>
<dbReference type="GO" id="GO:0045892">
    <property type="term" value="P:negative regulation of DNA-templated transcription"/>
    <property type="evidence" value="ECO:0007669"/>
    <property type="project" value="UniProtKB-UniRule"/>
</dbReference>
<keyword evidence="6 12" id="KW-0068">Autocatalytic cleavage</keyword>
<dbReference type="HAMAP" id="MF_00015">
    <property type="entry name" value="LexA"/>
    <property type="match status" value="1"/>
</dbReference>
<keyword evidence="10 12" id="KW-0234">DNA repair</keyword>
<dbReference type="InterPro" id="IPR006200">
    <property type="entry name" value="LexA"/>
</dbReference>
<keyword evidence="5 12" id="KW-0378">Hydrolase</keyword>
<keyword evidence="8 12" id="KW-0238">DNA-binding</keyword>
<gene>
    <name evidence="12" type="primary">lexA</name>
    <name evidence="16" type="ORF">COT77_00910</name>
</gene>
<dbReference type="InterPro" id="IPR036286">
    <property type="entry name" value="LexA/Signal_pep-like_sf"/>
</dbReference>
<dbReference type="InterPro" id="IPR006197">
    <property type="entry name" value="Peptidase_S24_LexA"/>
</dbReference>
<evidence type="ECO:0000256" key="8">
    <source>
        <dbReference type="ARBA" id="ARBA00023125"/>
    </source>
</evidence>
<keyword evidence="2 12" id="KW-0678">Repressor</keyword>
<keyword evidence="4 12" id="KW-0227">DNA damage</keyword>
<dbReference type="PANTHER" id="PTHR33516:SF2">
    <property type="entry name" value="LEXA REPRESSOR-RELATED"/>
    <property type="match status" value="1"/>
</dbReference>
<evidence type="ECO:0000313" key="17">
    <source>
        <dbReference type="Proteomes" id="UP000228596"/>
    </source>
</evidence>
<dbReference type="InterPro" id="IPR015927">
    <property type="entry name" value="Peptidase_S24_S26A/B/C"/>
</dbReference>
<feature type="DNA-binding region" description="H-T-H motif" evidence="12">
    <location>
        <begin position="44"/>
        <end position="64"/>
    </location>
</feature>
<keyword evidence="3 12" id="KW-0235">DNA replication</keyword>
<dbReference type="NCBIfam" id="TIGR00498">
    <property type="entry name" value="lexA"/>
    <property type="match status" value="1"/>
</dbReference>
<evidence type="ECO:0000256" key="13">
    <source>
        <dbReference type="RuleBase" id="RU003991"/>
    </source>
</evidence>
<evidence type="ECO:0000313" key="16">
    <source>
        <dbReference type="EMBL" id="PIT97514.1"/>
    </source>
</evidence>
<dbReference type="SUPFAM" id="SSF46785">
    <property type="entry name" value="Winged helix' DNA-binding domain"/>
    <property type="match status" value="1"/>
</dbReference>
<dbReference type="PRINTS" id="PR00726">
    <property type="entry name" value="LEXASERPTASE"/>
</dbReference>
<dbReference type="GO" id="GO:0006508">
    <property type="term" value="P:proteolysis"/>
    <property type="evidence" value="ECO:0007669"/>
    <property type="project" value="InterPro"/>
</dbReference>
<dbReference type="SUPFAM" id="SSF51306">
    <property type="entry name" value="LexA/Signal peptidase"/>
    <property type="match status" value="1"/>
</dbReference>
<proteinExistence type="inferred from homology"/>
<feature type="domain" description="LexA repressor DNA-binding" evidence="15">
    <location>
        <begin position="18"/>
        <end position="80"/>
    </location>
</feature>
<dbReference type="GO" id="GO:0006281">
    <property type="term" value="P:DNA repair"/>
    <property type="evidence" value="ECO:0007669"/>
    <property type="project" value="UniProtKB-UniRule"/>
</dbReference>
<dbReference type="InterPro" id="IPR036390">
    <property type="entry name" value="WH_DNA-bd_sf"/>
</dbReference>
<dbReference type="CDD" id="cd06529">
    <property type="entry name" value="S24_LexA-like"/>
    <property type="match status" value="1"/>
</dbReference>
<comment type="function">
    <text evidence="12">Represses a number of genes involved in the response to DNA damage (SOS response), including recA and lexA. In the presence of single-stranded DNA, RecA interacts with LexA causing an autocatalytic cleavage which disrupts the DNA-binding part of LexA, leading to derepression of the SOS regulon and eventually DNA repair.</text>
</comment>
<evidence type="ECO:0000256" key="6">
    <source>
        <dbReference type="ARBA" id="ARBA00022813"/>
    </source>
</evidence>
<accession>A0A2M6WXJ4</accession>
<feature type="site" description="Cleavage; by autolysis" evidence="12">
    <location>
        <begin position="103"/>
        <end position="104"/>
    </location>
</feature>
<evidence type="ECO:0000256" key="10">
    <source>
        <dbReference type="ARBA" id="ARBA00023204"/>
    </source>
</evidence>
<dbReference type="Pfam" id="PF00717">
    <property type="entry name" value="Peptidase_S24"/>
    <property type="match status" value="1"/>
</dbReference>
<dbReference type="FunFam" id="2.10.109.10:FF:000001">
    <property type="entry name" value="LexA repressor"/>
    <property type="match status" value="1"/>
</dbReference>
<dbReference type="Gene3D" id="1.10.10.10">
    <property type="entry name" value="Winged helix-like DNA-binding domain superfamily/Winged helix DNA-binding domain"/>
    <property type="match status" value="1"/>
</dbReference>
<protein>
    <recommendedName>
        <fullName evidence="12">LexA repressor</fullName>
        <ecNumber evidence="12">3.4.21.88</ecNumber>
    </recommendedName>
</protein>